<dbReference type="AlphaFoldDB" id="A0AA84ZBR5"/>
<evidence type="ECO:0000256" key="6">
    <source>
        <dbReference type="ARBA" id="ARBA00022989"/>
    </source>
</evidence>
<dbReference type="WBParaSite" id="SMRG1_23680.3">
    <property type="protein sequence ID" value="SMRG1_23680.3"/>
    <property type="gene ID" value="SMRG1_23680"/>
</dbReference>
<evidence type="ECO:0000256" key="3">
    <source>
        <dbReference type="ARBA" id="ARBA00022723"/>
    </source>
</evidence>
<evidence type="ECO:0000256" key="9">
    <source>
        <dbReference type="SAM" id="Phobius"/>
    </source>
</evidence>
<evidence type="ECO:0000256" key="8">
    <source>
        <dbReference type="SAM" id="MobiDB-lite"/>
    </source>
</evidence>
<evidence type="ECO:0000313" key="11">
    <source>
        <dbReference type="Proteomes" id="UP000050790"/>
    </source>
</evidence>
<dbReference type="PANTHER" id="PTHR45911:SF4">
    <property type="entry name" value="MULTIPLE C2 AND TRANSMEMBRANE DOMAIN-CONTAINING PROTEIN"/>
    <property type="match status" value="1"/>
</dbReference>
<feature type="domain" description="C2" evidence="10">
    <location>
        <begin position="562"/>
        <end position="713"/>
    </location>
</feature>
<dbReference type="Proteomes" id="UP000050790">
    <property type="component" value="Unassembled WGS sequence"/>
</dbReference>
<dbReference type="GO" id="GO:0016020">
    <property type="term" value="C:membrane"/>
    <property type="evidence" value="ECO:0007669"/>
    <property type="project" value="UniProtKB-SubCell"/>
</dbReference>
<dbReference type="Gene3D" id="2.60.40.150">
    <property type="entry name" value="C2 domain"/>
    <property type="match status" value="3"/>
</dbReference>
<dbReference type="Pfam" id="PF00168">
    <property type="entry name" value="C2"/>
    <property type="match status" value="3"/>
</dbReference>
<evidence type="ECO:0000256" key="4">
    <source>
        <dbReference type="ARBA" id="ARBA00022737"/>
    </source>
</evidence>
<comment type="subcellular location">
    <subcellularLocation>
        <location evidence="1">Membrane</location>
        <topology evidence="1">Multi-pass membrane protein</topology>
    </subcellularLocation>
</comment>
<dbReference type="PANTHER" id="PTHR45911">
    <property type="entry name" value="C2 DOMAIN-CONTAINING PROTEIN"/>
    <property type="match status" value="1"/>
</dbReference>
<evidence type="ECO:0000256" key="2">
    <source>
        <dbReference type="ARBA" id="ARBA00022692"/>
    </source>
</evidence>
<dbReference type="Pfam" id="PF08372">
    <property type="entry name" value="PRT_C"/>
    <property type="match status" value="1"/>
</dbReference>
<dbReference type="PROSITE" id="PS50004">
    <property type="entry name" value="C2"/>
    <property type="match status" value="3"/>
</dbReference>
<dbReference type="SUPFAM" id="SSF49562">
    <property type="entry name" value="C2 domain (Calcium/lipid-binding domain, CaLB)"/>
    <property type="match status" value="3"/>
</dbReference>
<dbReference type="SMART" id="SM00239">
    <property type="entry name" value="C2"/>
    <property type="match status" value="3"/>
</dbReference>
<protein>
    <recommendedName>
        <fullName evidence="10">C2 domain-containing protein</fullName>
    </recommendedName>
</protein>
<sequence>MLKEQSDDRNNDDIDCNKSTSSDRLIKAKINSTISKSKKINVTNKKLTMYFDKVVGTLSNISDMKKKSDEINVSQNEERTECQNIERQLDNETVTTKFSISAVTTNSNISSIDSCTEIKSNGDNVNAFHNPIKNEATNSHCQYQHQNNHHKNEINATNEEIPVSPSSLTGQSSSFSHLNTSSPMSYGDEMNSIPVTSSIDDLLSLDQYDQDDSILKDFSSQNQYSIDRATNSSLERWLSQSELLRCNTRVKQHFPRDGYFWSVALFIKLGTKLVPTSPKGKTNPYVKIKHNGSVLARSRMIPNSCNPIWDEKFWFRLWSLDTPIELKVYHRDPFKKDSYIGRTQFGLVDLDLDKEYEFSSKLENDLNKSMNSGEIKFYVTLSEISETFIDNSECKKLKKKMKEEKSRVFATEFSSQIPGTTTSTLTQSDNYSVTENIGVPTLRSGIINTSVYKINQWGWKIEEQLRHVLSTSSQQYNPQSNQSNHDSTEIVDSIEDLQNDDGQPNLSKQGDKSLQNRVEDNWTERNQSLLPQPIWPYNFYEGTSLELYTSKCQGDTNESIDKLYTLNNEIQMESLFQQSRLIVTLVGAKNLKVRTKLKNVVAVSEADCCKAPRGRSTRSHPDHTLNGLDEEKNNLPCPTVFLTVGTKTHQSKVVMHTKNPLWNERFEFRVRPGMRTVLQCEVFDDSHQNTNLLGRFYLDFSKIVLDWTTCFKLNNQDGRGHGELHILATMTGLFPISNATIPRTFSSDQLKLETDSIYGDLSKESISKSTLDQIAEYYKIRNTLRKWSDVGWLHIVVNRASNLPSKDRSGKSNVFCEIRLVNRVVRTFTAQKNANPAWNQAFVFPIEDMYSVLEVYVYEEGKESSELTGCISFPLIQLVNRRQKWYALKDKSLTTLAKGSILLQTIIIFNPLKASIRALYPKEKRLFVEDSKVKLRDFTKKHLPLLQRNIDRLTPYVDYIKKSGQAFHKLYSWERPFISLISLITFELAVLYFQPYMIGFFLALFMIIMLIVPRIYSTSSLLLSPTSINFLRFSRSKDSDSEENEDDDDIIDPEIYGDYSDMDDEDEAILKRKKDKKTSLAAKLNKIRSVLGTLQDIAEWITSFFERLNYLCRWRYPSLSCLFLVTILMISIVLYFIPLRYIIFGYTLKTFTRRMRNRQRPSTTLFMGILNRVPSRMEKIYYRELRPLSTPPAEIRQSNLLSTTKVGGVQGYPGTNGYQSNVE</sequence>
<evidence type="ECO:0000256" key="7">
    <source>
        <dbReference type="ARBA" id="ARBA00023136"/>
    </source>
</evidence>
<evidence type="ECO:0000256" key="5">
    <source>
        <dbReference type="ARBA" id="ARBA00022837"/>
    </source>
</evidence>
<evidence type="ECO:0000256" key="1">
    <source>
        <dbReference type="ARBA" id="ARBA00004141"/>
    </source>
</evidence>
<keyword evidence="4" id="KW-0677">Repeat</keyword>
<accession>A0AA84ZBR5</accession>
<dbReference type="GO" id="GO:0005509">
    <property type="term" value="F:calcium ion binding"/>
    <property type="evidence" value="ECO:0007669"/>
    <property type="project" value="TreeGrafter"/>
</dbReference>
<keyword evidence="3" id="KW-0479">Metal-binding</keyword>
<keyword evidence="7 9" id="KW-0472">Membrane</keyword>
<name>A0AA84ZBR5_9TREM</name>
<evidence type="ECO:0000259" key="10">
    <source>
        <dbReference type="PROSITE" id="PS50004"/>
    </source>
</evidence>
<keyword evidence="6 9" id="KW-1133">Transmembrane helix</keyword>
<organism evidence="11 12">
    <name type="scientific">Schistosoma margrebowiei</name>
    <dbReference type="NCBI Taxonomy" id="48269"/>
    <lineage>
        <taxon>Eukaryota</taxon>
        <taxon>Metazoa</taxon>
        <taxon>Spiralia</taxon>
        <taxon>Lophotrochozoa</taxon>
        <taxon>Platyhelminthes</taxon>
        <taxon>Trematoda</taxon>
        <taxon>Digenea</taxon>
        <taxon>Strigeidida</taxon>
        <taxon>Schistosomatoidea</taxon>
        <taxon>Schistosomatidae</taxon>
        <taxon>Schistosoma</taxon>
    </lineage>
</organism>
<dbReference type="InterPro" id="IPR013583">
    <property type="entry name" value="MCTP_C"/>
</dbReference>
<feature type="domain" description="C2" evidence="10">
    <location>
        <begin position="244"/>
        <end position="360"/>
    </location>
</feature>
<feature type="transmembrane region" description="Helical" evidence="9">
    <location>
        <begin position="998"/>
        <end position="1016"/>
    </location>
</feature>
<keyword evidence="2 9" id="KW-0812">Transmembrane</keyword>
<proteinExistence type="predicted"/>
<dbReference type="InterPro" id="IPR000008">
    <property type="entry name" value="C2_dom"/>
</dbReference>
<feature type="domain" description="C2" evidence="10">
    <location>
        <begin position="767"/>
        <end position="890"/>
    </location>
</feature>
<dbReference type="InterPro" id="IPR035892">
    <property type="entry name" value="C2_domain_sf"/>
</dbReference>
<evidence type="ECO:0000313" key="12">
    <source>
        <dbReference type="WBParaSite" id="SMRG1_23680.3"/>
    </source>
</evidence>
<keyword evidence="5" id="KW-0106">Calcium</keyword>
<feature type="transmembrane region" description="Helical" evidence="9">
    <location>
        <begin position="1123"/>
        <end position="1148"/>
    </location>
</feature>
<feature type="region of interest" description="Disordered" evidence="8">
    <location>
        <begin position="162"/>
        <end position="183"/>
    </location>
</feature>
<reference evidence="12" key="1">
    <citation type="submission" date="2023-11" db="UniProtKB">
        <authorList>
            <consortium name="WormBaseParasite"/>
        </authorList>
    </citation>
    <scope>IDENTIFICATION</scope>
</reference>